<evidence type="ECO:0008006" key="4">
    <source>
        <dbReference type="Google" id="ProtNLM"/>
    </source>
</evidence>
<reference evidence="2 3" key="1">
    <citation type="journal article" date="2017" name="ISME J.">
        <title>Energy and carbon metabolisms in a deep terrestrial subsurface fluid microbial community.</title>
        <authorList>
            <person name="Momper L."/>
            <person name="Jungbluth S.P."/>
            <person name="Lee M.D."/>
            <person name="Amend J.P."/>
        </authorList>
    </citation>
    <scope>NUCLEOTIDE SEQUENCE [LARGE SCALE GENOMIC DNA]</scope>
    <source>
        <strain evidence="2">SURF_29</strain>
    </source>
</reference>
<accession>A0A419DGB8</accession>
<feature type="transmembrane region" description="Helical" evidence="1">
    <location>
        <begin position="15"/>
        <end position="42"/>
    </location>
</feature>
<gene>
    <name evidence="2" type="ORF">C4544_01105</name>
</gene>
<evidence type="ECO:0000256" key="1">
    <source>
        <dbReference type="SAM" id="Phobius"/>
    </source>
</evidence>
<sequence length="82" mass="9580">MWHMFGNYGYLDGGWGIFMGVFMMIVPILFILLLVWLIYAVVSKGEGSRPDKDDGEKIARERYAKGEISKEKYEEMLKNLRK</sequence>
<name>A0A419DGB8_9BACT</name>
<organism evidence="2 3">
    <name type="scientific">candidate division WS5 bacterium</name>
    <dbReference type="NCBI Taxonomy" id="2093353"/>
    <lineage>
        <taxon>Bacteria</taxon>
        <taxon>candidate division WS5</taxon>
    </lineage>
</organism>
<comment type="caution">
    <text evidence="2">The sequence shown here is derived from an EMBL/GenBank/DDBJ whole genome shotgun (WGS) entry which is preliminary data.</text>
</comment>
<keyword evidence="1" id="KW-0812">Transmembrane</keyword>
<protein>
    <recommendedName>
        <fullName evidence="4">SHOCT domain-containing protein</fullName>
    </recommendedName>
</protein>
<dbReference type="AlphaFoldDB" id="A0A419DGB8"/>
<dbReference type="Proteomes" id="UP000285655">
    <property type="component" value="Unassembled WGS sequence"/>
</dbReference>
<dbReference type="EMBL" id="QZJW01000005">
    <property type="protein sequence ID" value="RJO62080.1"/>
    <property type="molecule type" value="Genomic_DNA"/>
</dbReference>
<keyword evidence="1" id="KW-0472">Membrane</keyword>
<keyword evidence="1" id="KW-1133">Transmembrane helix</keyword>
<evidence type="ECO:0000313" key="3">
    <source>
        <dbReference type="Proteomes" id="UP000285655"/>
    </source>
</evidence>
<evidence type="ECO:0000313" key="2">
    <source>
        <dbReference type="EMBL" id="RJO62080.1"/>
    </source>
</evidence>
<proteinExistence type="predicted"/>